<evidence type="ECO:0000313" key="2">
    <source>
        <dbReference type="Proteomes" id="UP000029435"/>
    </source>
</evidence>
<evidence type="ECO:0000313" key="1">
    <source>
        <dbReference type="EMBL" id="KGA33106.1"/>
    </source>
</evidence>
<accession>A0A0M2F0Y8</accession>
<proteinExistence type="predicted"/>
<dbReference type="EMBL" id="JQOD01000003">
    <property type="protein sequence ID" value="KGA33106.1"/>
    <property type="molecule type" value="Genomic_DNA"/>
</dbReference>
<dbReference type="AlphaFoldDB" id="A0A0M2F0Y8"/>
<gene>
    <name evidence="1" type="ORF">KU74_14480</name>
</gene>
<sequence>MLHAQAKTKNQRSIQTIRDNTSVIASFEPRSMFPDTVEVRRMLNRTQKDSQHFIVTLKSDLKRALDTTVVKPFAEIAIRGENLRFTVKPEKQYPNLSLNDEVIGMIETSVANFMEKHFSAHVNHREAKNQDCKKEWHLL</sequence>
<dbReference type="Proteomes" id="UP000029435">
    <property type="component" value="Unassembled WGS sequence"/>
</dbReference>
<organism evidence="1 2">
    <name type="scientific">Pectobacterium brasiliense</name>
    <dbReference type="NCBI Taxonomy" id="180957"/>
    <lineage>
        <taxon>Bacteria</taxon>
        <taxon>Pseudomonadati</taxon>
        <taxon>Pseudomonadota</taxon>
        <taxon>Gammaproteobacteria</taxon>
        <taxon>Enterobacterales</taxon>
        <taxon>Pectobacteriaceae</taxon>
        <taxon>Pectobacterium</taxon>
    </lineage>
</organism>
<protein>
    <submittedName>
        <fullName evidence="1">Uncharacterized protein</fullName>
    </submittedName>
</protein>
<dbReference type="RefSeq" id="WP_039316115.1">
    <property type="nucleotide sequence ID" value="NZ_JQOD01000003.1"/>
</dbReference>
<comment type="caution">
    <text evidence="1">The sequence shown here is derived from an EMBL/GenBank/DDBJ whole genome shotgun (WGS) entry which is preliminary data.</text>
</comment>
<name>A0A0M2F0Y8_9GAMM</name>
<dbReference type="OrthoDB" id="6637016at2"/>
<reference evidence="1 2" key="1">
    <citation type="submission" date="2014-08" db="EMBL/GenBank/DDBJ databases">
        <title>Genome sequences of NCPPB Pectobacterium isolates.</title>
        <authorList>
            <person name="Glover R.H."/>
            <person name="Sapp M."/>
            <person name="Elphinstone J."/>
        </authorList>
    </citation>
    <scope>NUCLEOTIDE SEQUENCE [LARGE SCALE GENOMIC DNA]</scope>
    <source>
        <strain evidence="1 2">LMG 21372</strain>
    </source>
</reference>